<dbReference type="AlphaFoldDB" id="A0A9W6IYF6"/>
<evidence type="ECO:0000313" key="15">
    <source>
        <dbReference type="Proteomes" id="UP001143372"/>
    </source>
</evidence>
<dbReference type="Pfam" id="PF02223">
    <property type="entry name" value="Thymidylate_kin"/>
    <property type="match status" value="1"/>
</dbReference>
<keyword evidence="5 12" id="KW-0545">Nucleotide biosynthesis</keyword>
<reference evidence="14" key="1">
    <citation type="journal article" date="2014" name="Int. J. Syst. Evol. Microbiol.">
        <title>Complete genome sequence of Corynebacterium casei LMG S-19264T (=DSM 44701T), isolated from a smear-ripened cheese.</title>
        <authorList>
            <consortium name="US DOE Joint Genome Institute (JGI-PGF)"/>
            <person name="Walter F."/>
            <person name="Albersmeier A."/>
            <person name="Kalinowski J."/>
            <person name="Ruckert C."/>
        </authorList>
    </citation>
    <scope>NUCLEOTIDE SEQUENCE</scope>
    <source>
        <strain evidence="14">VKM B-2347</strain>
    </source>
</reference>
<evidence type="ECO:0000256" key="6">
    <source>
        <dbReference type="ARBA" id="ARBA00022741"/>
    </source>
</evidence>
<evidence type="ECO:0000259" key="13">
    <source>
        <dbReference type="Pfam" id="PF02223"/>
    </source>
</evidence>
<dbReference type="GO" id="GO:0006227">
    <property type="term" value="P:dUDP biosynthetic process"/>
    <property type="evidence" value="ECO:0007669"/>
    <property type="project" value="TreeGrafter"/>
</dbReference>
<keyword evidence="6 12" id="KW-0547">Nucleotide-binding</keyword>
<dbReference type="GO" id="GO:0005829">
    <property type="term" value="C:cytosol"/>
    <property type="evidence" value="ECO:0007669"/>
    <property type="project" value="TreeGrafter"/>
</dbReference>
<evidence type="ECO:0000256" key="10">
    <source>
        <dbReference type="ARBA" id="ARBA00048743"/>
    </source>
</evidence>
<evidence type="ECO:0000256" key="5">
    <source>
        <dbReference type="ARBA" id="ARBA00022727"/>
    </source>
</evidence>
<comment type="caution">
    <text evidence="14">The sequence shown here is derived from an EMBL/GenBank/DDBJ whole genome shotgun (WGS) entry which is preliminary data.</text>
</comment>
<dbReference type="RefSeq" id="WP_271167725.1">
    <property type="nucleotide sequence ID" value="NZ_BSFI01000006.1"/>
</dbReference>
<comment type="similarity">
    <text evidence="1 12">Belongs to the thymidylate kinase family.</text>
</comment>
<feature type="domain" description="Thymidylate kinase-like" evidence="13">
    <location>
        <begin position="10"/>
        <end position="202"/>
    </location>
</feature>
<dbReference type="HAMAP" id="MF_00165">
    <property type="entry name" value="Thymidylate_kinase"/>
    <property type="match status" value="1"/>
</dbReference>
<keyword evidence="4 12" id="KW-0808">Transferase</keyword>
<dbReference type="GO" id="GO:0006233">
    <property type="term" value="P:dTDP biosynthetic process"/>
    <property type="evidence" value="ECO:0007669"/>
    <property type="project" value="InterPro"/>
</dbReference>
<dbReference type="GO" id="GO:0006235">
    <property type="term" value="P:dTTP biosynthetic process"/>
    <property type="evidence" value="ECO:0007669"/>
    <property type="project" value="UniProtKB-UniRule"/>
</dbReference>
<evidence type="ECO:0000256" key="8">
    <source>
        <dbReference type="ARBA" id="ARBA00022840"/>
    </source>
</evidence>
<dbReference type="EC" id="2.7.4.9" evidence="2 12"/>
<dbReference type="GO" id="GO:0004798">
    <property type="term" value="F:dTMP kinase activity"/>
    <property type="evidence" value="ECO:0007669"/>
    <property type="project" value="UniProtKB-UniRule"/>
</dbReference>
<keyword evidence="7 12" id="KW-0418">Kinase</keyword>
<keyword evidence="15" id="KW-1185">Reference proteome</keyword>
<dbReference type="Proteomes" id="UP001143372">
    <property type="component" value="Unassembled WGS sequence"/>
</dbReference>
<evidence type="ECO:0000256" key="12">
    <source>
        <dbReference type="HAMAP-Rule" id="MF_00165"/>
    </source>
</evidence>
<dbReference type="FunFam" id="3.40.50.300:FF:000225">
    <property type="entry name" value="Thymidylate kinase"/>
    <property type="match status" value="1"/>
</dbReference>
<proteinExistence type="inferred from homology"/>
<name>A0A9W6IYF6_9HYPH</name>
<protein>
    <recommendedName>
        <fullName evidence="3 12">Thymidylate kinase</fullName>
        <ecNumber evidence="2 12">2.7.4.9</ecNumber>
    </recommendedName>
    <alternativeName>
        <fullName evidence="9 12">dTMP kinase</fullName>
    </alternativeName>
</protein>
<evidence type="ECO:0000256" key="4">
    <source>
        <dbReference type="ARBA" id="ARBA00022679"/>
    </source>
</evidence>
<dbReference type="CDD" id="cd01672">
    <property type="entry name" value="TMPK"/>
    <property type="match status" value="1"/>
</dbReference>
<gene>
    <name evidence="12 14" type="primary">tmk</name>
    <name evidence="14" type="ORF">GCM10008179_11080</name>
</gene>
<organism evidence="14 15">
    <name type="scientific">Hansschlegelia plantiphila</name>
    <dbReference type="NCBI Taxonomy" id="374655"/>
    <lineage>
        <taxon>Bacteria</taxon>
        <taxon>Pseudomonadati</taxon>
        <taxon>Pseudomonadota</taxon>
        <taxon>Alphaproteobacteria</taxon>
        <taxon>Hyphomicrobiales</taxon>
        <taxon>Methylopilaceae</taxon>
        <taxon>Hansschlegelia</taxon>
    </lineage>
</organism>
<dbReference type="InterPro" id="IPR039430">
    <property type="entry name" value="Thymidylate_kin-like_dom"/>
</dbReference>
<dbReference type="InterPro" id="IPR027417">
    <property type="entry name" value="P-loop_NTPase"/>
</dbReference>
<evidence type="ECO:0000313" key="14">
    <source>
        <dbReference type="EMBL" id="GLK67470.1"/>
    </source>
</evidence>
<dbReference type="PANTHER" id="PTHR10344:SF4">
    <property type="entry name" value="UMP-CMP KINASE 2, MITOCHONDRIAL"/>
    <property type="match status" value="1"/>
</dbReference>
<keyword evidence="8 12" id="KW-0067">ATP-binding</keyword>
<evidence type="ECO:0000256" key="2">
    <source>
        <dbReference type="ARBA" id="ARBA00012980"/>
    </source>
</evidence>
<evidence type="ECO:0000256" key="9">
    <source>
        <dbReference type="ARBA" id="ARBA00029962"/>
    </source>
</evidence>
<comment type="function">
    <text evidence="11 12">Phosphorylation of dTMP to form dTDP in both de novo and salvage pathways of dTTP synthesis.</text>
</comment>
<comment type="catalytic activity">
    <reaction evidence="10 12">
        <text>dTMP + ATP = dTDP + ADP</text>
        <dbReference type="Rhea" id="RHEA:13517"/>
        <dbReference type="ChEBI" id="CHEBI:30616"/>
        <dbReference type="ChEBI" id="CHEBI:58369"/>
        <dbReference type="ChEBI" id="CHEBI:63528"/>
        <dbReference type="ChEBI" id="CHEBI:456216"/>
        <dbReference type="EC" id="2.7.4.9"/>
    </reaction>
</comment>
<comment type="caution">
    <text evidence="12">Lacks conserved residue(s) required for the propagation of feature annotation.</text>
</comment>
<dbReference type="InterPro" id="IPR018095">
    <property type="entry name" value="Thymidylate_kin_CS"/>
</dbReference>
<evidence type="ECO:0000256" key="3">
    <source>
        <dbReference type="ARBA" id="ARBA00017144"/>
    </source>
</evidence>
<dbReference type="EMBL" id="BSFI01000006">
    <property type="protein sequence ID" value="GLK67470.1"/>
    <property type="molecule type" value="Genomic_DNA"/>
</dbReference>
<sequence length="216" mass="22544">MPESGVFIAVEGGDGAGKGGLIAAIVGRLGALGRTVTATREPGGTPEGEALRGLLLAETGAVWDARSELLLMTAARVQHVERVIRPALAQGEIVVSDRYVGSTIAYQGAGRGLSQAFIRGLHRDAVGDLWPDLTVFLDVEPVVGIGRSKRRLDAGAIDEGRFEGLDLAFHARVRESYLDQARTLGEKAVVIDAARTPAEVQAAAISAIGRSIGVAL</sequence>
<evidence type="ECO:0000256" key="1">
    <source>
        <dbReference type="ARBA" id="ARBA00009776"/>
    </source>
</evidence>
<evidence type="ECO:0000256" key="11">
    <source>
        <dbReference type="ARBA" id="ARBA00057735"/>
    </source>
</evidence>
<dbReference type="PROSITE" id="PS01331">
    <property type="entry name" value="THYMIDYLATE_KINASE"/>
    <property type="match status" value="1"/>
</dbReference>
<accession>A0A9W6IYF6</accession>
<evidence type="ECO:0000256" key="7">
    <source>
        <dbReference type="ARBA" id="ARBA00022777"/>
    </source>
</evidence>
<dbReference type="GO" id="GO:0005524">
    <property type="term" value="F:ATP binding"/>
    <property type="evidence" value="ECO:0007669"/>
    <property type="project" value="UniProtKB-UniRule"/>
</dbReference>
<dbReference type="NCBIfam" id="TIGR00041">
    <property type="entry name" value="DTMP_kinase"/>
    <property type="match status" value="1"/>
</dbReference>
<reference evidence="14" key="2">
    <citation type="submission" date="2023-01" db="EMBL/GenBank/DDBJ databases">
        <authorList>
            <person name="Sun Q."/>
            <person name="Evtushenko L."/>
        </authorList>
    </citation>
    <scope>NUCLEOTIDE SEQUENCE</scope>
    <source>
        <strain evidence="14">VKM B-2347</strain>
    </source>
</reference>
<dbReference type="InterPro" id="IPR018094">
    <property type="entry name" value="Thymidylate_kinase"/>
</dbReference>
<dbReference type="SUPFAM" id="SSF52540">
    <property type="entry name" value="P-loop containing nucleoside triphosphate hydrolases"/>
    <property type="match status" value="1"/>
</dbReference>
<dbReference type="Gene3D" id="3.40.50.300">
    <property type="entry name" value="P-loop containing nucleotide triphosphate hydrolases"/>
    <property type="match status" value="1"/>
</dbReference>
<dbReference type="PANTHER" id="PTHR10344">
    <property type="entry name" value="THYMIDYLATE KINASE"/>
    <property type="match status" value="1"/>
</dbReference>